<feature type="compositionally biased region" description="Polar residues" evidence="1">
    <location>
        <begin position="1"/>
        <end position="12"/>
    </location>
</feature>
<dbReference type="GO" id="GO:0004497">
    <property type="term" value="F:monooxygenase activity"/>
    <property type="evidence" value="ECO:0007669"/>
    <property type="project" value="InterPro"/>
</dbReference>
<dbReference type="Proteomes" id="UP000563050">
    <property type="component" value="Unassembled WGS sequence"/>
</dbReference>
<reference evidence="2 3" key="1">
    <citation type="submission" date="2020-08" db="EMBL/GenBank/DDBJ databases">
        <title>Genomic Encyclopedia of Type Strains, Phase III (KMG-III): the genomes of soil and plant-associated and newly described type strains.</title>
        <authorList>
            <person name="Whitman W."/>
        </authorList>
    </citation>
    <scope>NUCLEOTIDE SEQUENCE [LARGE SCALE GENOMIC DNA]</scope>
    <source>
        <strain evidence="2 3">CECT 7341</strain>
    </source>
</reference>
<dbReference type="AlphaFoldDB" id="A0A7W5DJE5"/>
<keyword evidence="3" id="KW-1185">Reference proteome</keyword>
<dbReference type="Gene3D" id="1.10.630.10">
    <property type="entry name" value="Cytochrome P450"/>
    <property type="match status" value="1"/>
</dbReference>
<proteinExistence type="predicted"/>
<dbReference type="GO" id="GO:0005506">
    <property type="term" value="F:iron ion binding"/>
    <property type="evidence" value="ECO:0007669"/>
    <property type="project" value="InterPro"/>
</dbReference>
<name>A0A7W5DJE5_9GAMM</name>
<gene>
    <name evidence="2" type="ORF">FHR95_001216</name>
</gene>
<evidence type="ECO:0000256" key="1">
    <source>
        <dbReference type="SAM" id="MobiDB-lite"/>
    </source>
</evidence>
<sequence>MDPEAQDTQASQDAPPEHGCACNPMMRGMMQNMMQKMRAQMGPGGEDPMAMMQKMMEQRESQPGGEAGNPMPQMMGMCMSMCSEMLTAMHKTTSMAAFATPELHTLFGEWMEGLEREALAVLNDQGEADATFLATQLNISEASAIHLIGHLADKGKVRLSVQATGKGEP</sequence>
<accession>A0A7W5DJE5</accession>
<evidence type="ECO:0000313" key="3">
    <source>
        <dbReference type="Proteomes" id="UP000563050"/>
    </source>
</evidence>
<feature type="region of interest" description="Disordered" evidence="1">
    <location>
        <begin position="1"/>
        <end position="24"/>
    </location>
</feature>
<comment type="caution">
    <text evidence="2">The sequence shown here is derived from an EMBL/GenBank/DDBJ whole genome shotgun (WGS) entry which is preliminary data.</text>
</comment>
<evidence type="ECO:0000313" key="2">
    <source>
        <dbReference type="EMBL" id="MBB3183675.1"/>
    </source>
</evidence>
<dbReference type="EMBL" id="JACHXQ010000002">
    <property type="protein sequence ID" value="MBB3183675.1"/>
    <property type="molecule type" value="Genomic_DNA"/>
</dbReference>
<organism evidence="2 3">
    <name type="scientific">Halomonas fontilapidosi</name>
    <dbReference type="NCBI Taxonomy" id="616675"/>
    <lineage>
        <taxon>Bacteria</taxon>
        <taxon>Pseudomonadati</taxon>
        <taxon>Pseudomonadota</taxon>
        <taxon>Gammaproteobacteria</taxon>
        <taxon>Oceanospirillales</taxon>
        <taxon>Halomonadaceae</taxon>
        <taxon>Halomonas</taxon>
    </lineage>
</organism>
<protein>
    <submittedName>
        <fullName evidence="2">Uncharacterized protein</fullName>
    </submittedName>
</protein>
<dbReference type="InterPro" id="IPR036396">
    <property type="entry name" value="Cyt_P450_sf"/>
</dbReference>
<dbReference type="GO" id="GO:0020037">
    <property type="term" value="F:heme binding"/>
    <property type="evidence" value="ECO:0007669"/>
    <property type="project" value="InterPro"/>
</dbReference>
<dbReference type="GO" id="GO:0016705">
    <property type="term" value="F:oxidoreductase activity, acting on paired donors, with incorporation or reduction of molecular oxygen"/>
    <property type="evidence" value="ECO:0007669"/>
    <property type="project" value="InterPro"/>
</dbReference>
<dbReference type="RefSeq" id="WP_183313721.1">
    <property type="nucleotide sequence ID" value="NZ_JACHXQ010000002.1"/>
</dbReference>